<keyword evidence="1" id="KW-0812">Transmembrane</keyword>
<name>A0ABU8FU98_9BACI</name>
<evidence type="ECO:0000313" key="3">
    <source>
        <dbReference type="Proteomes" id="UP001367922"/>
    </source>
</evidence>
<reference evidence="2 3" key="1">
    <citation type="submission" date="2024-01" db="EMBL/GenBank/DDBJ databases">
        <title>Seven novel Bacillus-like species.</title>
        <authorList>
            <person name="Liu G."/>
        </authorList>
    </citation>
    <scope>NUCLEOTIDE SEQUENCE [LARGE SCALE GENOMIC DNA]</scope>
    <source>
        <strain evidence="2 3">FJAT-53711</strain>
    </source>
</reference>
<dbReference type="EMBL" id="JBAWSV010000002">
    <property type="protein sequence ID" value="MEI4829522.1"/>
    <property type="molecule type" value="Genomic_DNA"/>
</dbReference>
<organism evidence="2 3">
    <name type="scientific">Bacillus yunxiaonensis</name>
    <dbReference type="NCBI Taxonomy" id="3127665"/>
    <lineage>
        <taxon>Bacteria</taxon>
        <taxon>Bacillati</taxon>
        <taxon>Bacillota</taxon>
        <taxon>Bacilli</taxon>
        <taxon>Bacillales</taxon>
        <taxon>Bacillaceae</taxon>
        <taxon>Bacillus</taxon>
    </lineage>
</organism>
<feature type="transmembrane region" description="Helical" evidence="1">
    <location>
        <begin position="145"/>
        <end position="165"/>
    </location>
</feature>
<accession>A0ABU8FU98</accession>
<protein>
    <submittedName>
        <fullName evidence="2">ABC transporter permease</fullName>
    </submittedName>
</protein>
<feature type="transmembrane region" description="Helical" evidence="1">
    <location>
        <begin position="20"/>
        <end position="37"/>
    </location>
</feature>
<keyword evidence="3" id="KW-1185">Reference proteome</keyword>
<evidence type="ECO:0000256" key="1">
    <source>
        <dbReference type="SAM" id="Phobius"/>
    </source>
</evidence>
<dbReference type="Pfam" id="PF12730">
    <property type="entry name" value="ABC2_membrane_4"/>
    <property type="match status" value="1"/>
</dbReference>
<feature type="transmembrane region" description="Helical" evidence="1">
    <location>
        <begin position="49"/>
        <end position="74"/>
    </location>
</feature>
<feature type="transmembrane region" description="Helical" evidence="1">
    <location>
        <begin position="196"/>
        <end position="218"/>
    </location>
</feature>
<feature type="transmembrane region" description="Helical" evidence="1">
    <location>
        <begin position="172"/>
        <end position="190"/>
    </location>
</feature>
<feature type="transmembrane region" description="Helical" evidence="1">
    <location>
        <begin position="95"/>
        <end position="125"/>
    </location>
</feature>
<sequence length="228" mass="25707">MFNLMRLELMKFKMWPVIRGALIAICVLSIFIPLALWDDKAGMNGYNQAFAIIDTFSRAVFIIFGASLISKFIIQEFQEKTMTLLFMYPINRKKIMFAKICIIIFFTFCFILISDIIIFSVVYVFNLYHPIITGTLTVSILSQNALKLFMNALAATGISLIPIYFGMKKYSVRTTIVSAIVVVALLSSGGGTEGTMFNFIAIPIILACTGLFISYMTVRKIEQVDLFK</sequence>
<keyword evidence="1" id="KW-0472">Membrane</keyword>
<dbReference type="RefSeq" id="WP_336481876.1">
    <property type="nucleotide sequence ID" value="NZ_JBAWSV010000002.1"/>
</dbReference>
<dbReference type="Proteomes" id="UP001367922">
    <property type="component" value="Unassembled WGS sequence"/>
</dbReference>
<proteinExistence type="predicted"/>
<evidence type="ECO:0000313" key="2">
    <source>
        <dbReference type="EMBL" id="MEI4829522.1"/>
    </source>
</evidence>
<keyword evidence="1" id="KW-1133">Transmembrane helix</keyword>
<gene>
    <name evidence="2" type="ORF">WAX78_08650</name>
</gene>
<comment type="caution">
    <text evidence="2">The sequence shown here is derived from an EMBL/GenBank/DDBJ whole genome shotgun (WGS) entry which is preliminary data.</text>
</comment>